<keyword evidence="3" id="KW-1185">Reference proteome</keyword>
<gene>
    <name evidence="2" type="ORF">AFUS01_LOCUS12201</name>
</gene>
<protein>
    <submittedName>
        <fullName evidence="2">Uncharacterized protein</fullName>
    </submittedName>
</protein>
<name>A0A8J2JM91_9HEXA</name>
<accession>A0A8J2JM91</accession>
<evidence type="ECO:0000313" key="2">
    <source>
        <dbReference type="EMBL" id="CAG7723097.1"/>
    </source>
</evidence>
<dbReference type="AlphaFoldDB" id="A0A8J2JM91"/>
<reference evidence="2" key="1">
    <citation type="submission" date="2021-06" db="EMBL/GenBank/DDBJ databases">
        <authorList>
            <person name="Hodson N. C."/>
            <person name="Mongue J. A."/>
            <person name="Jaron S. K."/>
        </authorList>
    </citation>
    <scope>NUCLEOTIDE SEQUENCE</scope>
</reference>
<evidence type="ECO:0000313" key="3">
    <source>
        <dbReference type="Proteomes" id="UP000708208"/>
    </source>
</evidence>
<feature type="non-terminal residue" evidence="2">
    <location>
        <position position="58"/>
    </location>
</feature>
<dbReference type="EMBL" id="CAJVCH010095659">
    <property type="protein sequence ID" value="CAG7723097.1"/>
    <property type="molecule type" value="Genomic_DNA"/>
</dbReference>
<feature type="region of interest" description="Disordered" evidence="1">
    <location>
        <begin position="21"/>
        <end position="58"/>
    </location>
</feature>
<proteinExistence type="predicted"/>
<sequence length="58" mass="6759">MVEEIDNKVYYQQLKIKNEGNTKKPSASIFNEIDENEDRNDEMKTSSNEDLVCKNCSE</sequence>
<organism evidence="2 3">
    <name type="scientific">Allacma fusca</name>
    <dbReference type="NCBI Taxonomy" id="39272"/>
    <lineage>
        <taxon>Eukaryota</taxon>
        <taxon>Metazoa</taxon>
        <taxon>Ecdysozoa</taxon>
        <taxon>Arthropoda</taxon>
        <taxon>Hexapoda</taxon>
        <taxon>Collembola</taxon>
        <taxon>Symphypleona</taxon>
        <taxon>Sminthuridae</taxon>
        <taxon>Allacma</taxon>
    </lineage>
</organism>
<dbReference type="Proteomes" id="UP000708208">
    <property type="component" value="Unassembled WGS sequence"/>
</dbReference>
<comment type="caution">
    <text evidence="2">The sequence shown here is derived from an EMBL/GenBank/DDBJ whole genome shotgun (WGS) entry which is preliminary data.</text>
</comment>
<evidence type="ECO:0000256" key="1">
    <source>
        <dbReference type="SAM" id="MobiDB-lite"/>
    </source>
</evidence>